<keyword evidence="1" id="KW-0472">Membrane</keyword>
<dbReference type="InterPro" id="IPR002656">
    <property type="entry name" value="Acyl_transf_3_dom"/>
</dbReference>
<feature type="transmembrane region" description="Helical" evidence="1">
    <location>
        <begin position="56"/>
        <end position="79"/>
    </location>
</feature>
<feature type="transmembrane region" description="Helical" evidence="1">
    <location>
        <begin position="279"/>
        <end position="300"/>
    </location>
</feature>
<feature type="transmembrane region" description="Helical" evidence="1">
    <location>
        <begin position="349"/>
        <end position="369"/>
    </location>
</feature>
<name>A0A844TPC7_9BRAD</name>
<dbReference type="Pfam" id="PF01757">
    <property type="entry name" value="Acyl_transf_3"/>
    <property type="match status" value="1"/>
</dbReference>
<dbReference type="InterPro" id="IPR050879">
    <property type="entry name" value="Acyltransferase_3"/>
</dbReference>
<organism evidence="3 4">
    <name type="scientific">Bradyrhizobium cajani</name>
    <dbReference type="NCBI Taxonomy" id="1928661"/>
    <lineage>
        <taxon>Bacteria</taxon>
        <taxon>Pseudomonadati</taxon>
        <taxon>Pseudomonadota</taxon>
        <taxon>Alphaproteobacteria</taxon>
        <taxon>Hyphomicrobiales</taxon>
        <taxon>Nitrobacteraceae</taxon>
        <taxon>Bradyrhizobium</taxon>
    </lineage>
</organism>
<dbReference type="Proteomes" id="UP000449969">
    <property type="component" value="Unassembled WGS sequence"/>
</dbReference>
<keyword evidence="1" id="KW-0812">Transmembrane</keyword>
<accession>A0A844TPC7</accession>
<dbReference type="EMBL" id="WQNE01000064">
    <property type="protein sequence ID" value="MVT78709.1"/>
    <property type="molecule type" value="Genomic_DNA"/>
</dbReference>
<feature type="domain" description="Acyltransferase 3" evidence="2">
    <location>
        <begin position="25"/>
        <end position="357"/>
    </location>
</feature>
<keyword evidence="3" id="KW-0012">Acyltransferase</keyword>
<dbReference type="OrthoDB" id="9796461at2"/>
<dbReference type="GO" id="GO:0009103">
    <property type="term" value="P:lipopolysaccharide biosynthetic process"/>
    <property type="evidence" value="ECO:0007669"/>
    <property type="project" value="TreeGrafter"/>
</dbReference>
<dbReference type="AlphaFoldDB" id="A0A844TPC7"/>
<evidence type="ECO:0000313" key="3">
    <source>
        <dbReference type="EMBL" id="MVT78709.1"/>
    </source>
</evidence>
<evidence type="ECO:0000256" key="1">
    <source>
        <dbReference type="SAM" id="Phobius"/>
    </source>
</evidence>
<proteinExistence type="predicted"/>
<dbReference type="PANTHER" id="PTHR23028">
    <property type="entry name" value="ACETYLTRANSFERASE"/>
    <property type="match status" value="1"/>
</dbReference>
<protein>
    <submittedName>
        <fullName evidence="3">Acyltransferase family protein</fullName>
    </submittedName>
</protein>
<dbReference type="GO" id="GO:0016020">
    <property type="term" value="C:membrane"/>
    <property type="evidence" value="ECO:0007669"/>
    <property type="project" value="TreeGrafter"/>
</dbReference>
<evidence type="ECO:0000259" key="2">
    <source>
        <dbReference type="Pfam" id="PF01757"/>
    </source>
</evidence>
<evidence type="ECO:0000313" key="4">
    <source>
        <dbReference type="Proteomes" id="UP000449969"/>
    </source>
</evidence>
<dbReference type="PANTHER" id="PTHR23028:SF53">
    <property type="entry name" value="ACYL_TRANSF_3 DOMAIN-CONTAINING PROTEIN"/>
    <property type="match status" value="1"/>
</dbReference>
<feature type="transmembrane region" description="Helical" evidence="1">
    <location>
        <begin position="28"/>
        <end position="50"/>
    </location>
</feature>
<keyword evidence="3" id="KW-0808">Transferase</keyword>
<reference evidence="3 4" key="1">
    <citation type="submission" date="2019-12" db="EMBL/GenBank/DDBJ databases">
        <title>Draft genome sequences Bradyrhizobium cajani AMBPC1010, Bradyrhizobium pachyrhizi AMBPC1040 and Bradyrhizobium yuanmingense ALSPC3051, three plant growth promoting strains isolated from nodules of Cajanus cajan L. in Dominican Republic.</title>
        <authorList>
            <person name="Flores-Felix J.D."/>
            <person name="Araujo J."/>
            <person name="Diaz-Alcantara C."/>
            <person name="Gonzalez-Andres F."/>
            <person name="Velazquez E."/>
        </authorList>
    </citation>
    <scope>NUCLEOTIDE SEQUENCE [LARGE SCALE GENOMIC DNA]</scope>
    <source>
        <strain evidence="3 4">1010</strain>
    </source>
</reference>
<dbReference type="GO" id="GO:0016747">
    <property type="term" value="F:acyltransferase activity, transferring groups other than amino-acyl groups"/>
    <property type="evidence" value="ECO:0007669"/>
    <property type="project" value="InterPro"/>
</dbReference>
<keyword evidence="1" id="KW-1133">Transmembrane helix</keyword>
<feature type="transmembrane region" description="Helical" evidence="1">
    <location>
        <begin position="253"/>
        <end position="273"/>
    </location>
</feature>
<sequence length="411" mass="46004">MDIMHGKPGDDRHWQRGASDRILPEVEVLRAIAILFVLIAHNRTALWWRVPTFENYLNFSFGVDLFFCVSGFVITRAFYRDFVLAAGKGGLAYWRVVTDFWIRRAFRIMPLAWLWLLIPIVMSVVYNRSGAYFTLLGNIGDFLSAALNVYNFHYAHCTTSPNLWCGSSGVYWSLSLEEQFYLAFPLLVLLPRRAMVLALAAVILWTATRELTSLAWMTRFDAISLGVLIALFKQSAADVAFTPRFLENRFARWPLLVILLLALAAAGGGPGLVTFYPLVTTLVCGVLVYITSFNSGYLLAPGLLRSILVWIGTRSFGLYLMHNPVIAFVRETWERSHPGEVPTGVMRAVIILAVVGLLALLSDLSLRYFELPLRRYGKKIVDRRNAVSALNAGDLADADSDSALGARVAIR</sequence>
<feature type="transmembrane region" description="Helical" evidence="1">
    <location>
        <begin position="307"/>
        <end position="329"/>
    </location>
</feature>
<comment type="caution">
    <text evidence="3">The sequence shown here is derived from an EMBL/GenBank/DDBJ whole genome shotgun (WGS) entry which is preliminary data.</text>
</comment>
<gene>
    <name evidence="3" type="ORF">GPL20_37735</name>
</gene>
<feature type="transmembrane region" description="Helical" evidence="1">
    <location>
        <begin position="105"/>
        <end position="126"/>
    </location>
</feature>
<keyword evidence="4" id="KW-1185">Reference proteome</keyword>